<evidence type="ECO:0000256" key="3">
    <source>
        <dbReference type="ARBA" id="ARBA00022475"/>
    </source>
</evidence>
<proteinExistence type="inferred from homology"/>
<feature type="domain" description="ABC transmembrane type-1" evidence="8">
    <location>
        <begin position="106"/>
        <end position="319"/>
    </location>
</feature>
<organism evidence="9 10">
    <name type="scientific">Labrys okinawensis</name>
    <dbReference type="NCBI Taxonomy" id="346911"/>
    <lineage>
        <taxon>Bacteria</taxon>
        <taxon>Pseudomonadati</taxon>
        <taxon>Pseudomonadota</taxon>
        <taxon>Alphaproteobacteria</taxon>
        <taxon>Hyphomicrobiales</taxon>
        <taxon>Xanthobacteraceae</taxon>
        <taxon>Labrys</taxon>
    </lineage>
</organism>
<keyword evidence="5 7" id="KW-1133">Transmembrane helix</keyword>
<dbReference type="CDD" id="cd06261">
    <property type="entry name" value="TM_PBP2"/>
    <property type="match status" value="1"/>
</dbReference>
<feature type="transmembrane region" description="Helical" evidence="7">
    <location>
        <begin position="192"/>
        <end position="217"/>
    </location>
</feature>
<keyword evidence="6 7" id="KW-0472">Membrane</keyword>
<dbReference type="EMBL" id="PUEJ01000005">
    <property type="protein sequence ID" value="PRH86784.1"/>
    <property type="molecule type" value="Genomic_DNA"/>
</dbReference>
<dbReference type="OrthoDB" id="9773727at2"/>
<evidence type="ECO:0000256" key="1">
    <source>
        <dbReference type="ARBA" id="ARBA00004651"/>
    </source>
</evidence>
<dbReference type="SUPFAM" id="SSF161098">
    <property type="entry name" value="MetI-like"/>
    <property type="match status" value="1"/>
</dbReference>
<dbReference type="PANTHER" id="PTHR43005:SF2">
    <property type="entry name" value="INTEGRAL MEMBRANE SUGAR TRANSPORT PROTEIN"/>
    <property type="match status" value="1"/>
</dbReference>
<feature type="transmembrane region" description="Helical" evidence="7">
    <location>
        <begin position="105"/>
        <end position="132"/>
    </location>
</feature>
<evidence type="ECO:0000256" key="7">
    <source>
        <dbReference type="RuleBase" id="RU363032"/>
    </source>
</evidence>
<name>A0A2S9QBR7_9HYPH</name>
<dbReference type="PANTHER" id="PTHR43005">
    <property type="entry name" value="BLR7065 PROTEIN"/>
    <property type="match status" value="1"/>
</dbReference>
<dbReference type="InterPro" id="IPR000515">
    <property type="entry name" value="MetI-like"/>
</dbReference>
<dbReference type="AlphaFoldDB" id="A0A2S9QBR7"/>
<comment type="similarity">
    <text evidence="7">Belongs to the binding-protein-dependent transport system permease family.</text>
</comment>
<evidence type="ECO:0000313" key="9">
    <source>
        <dbReference type="EMBL" id="PRH86784.1"/>
    </source>
</evidence>
<feature type="transmembrane region" description="Helical" evidence="7">
    <location>
        <begin position="238"/>
        <end position="257"/>
    </location>
</feature>
<accession>A0A2S9QBR7</accession>
<evidence type="ECO:0000256" key="5">
    <source>
        <dbReference type="ARBA" id="ARBA00022989"/>
    </source>
</evidence>
<keyword evidence="3" id="KW-1003">Cell membrane</keyword>
<dbReference type="Proteomes" id="UP000237682">
    <property type="component" value="Unassembled WGS sequence"/>
</dbReference>
<dbReference type="Pfam" id="PF00528">
    <property type="entry name" value="BPD_transp_1"/>
    <property type="match status" value="1"/>
</dbReference>
<keyword evidence="10" id="KW-1185">Reference proteome</keyword>
<evidence type="ECO:0000256" key="6">
    <source>
        <dbReference type="ARBA" id="ARBA00023136"/>
    </source>
</evidence>
<feature type="transmembrane region" description="Helical" evidence="7">
    <location>
        <begin position="45"/>
        <end position="67"/>
    </location>
</feature>
<comment type="subcellular location">
    <subcellularLocation>
        <location evidence="1 7">Cell membrane</location>
        <topology evidence="1 7">Multi-pass membrane protein</topology>
    </subcellularLocation>
</comment>
<evidence type="ECO:0000256" key="4">
    <source>
        <dbReference type="ARBA" id="ARBA00022692"/>
    </source>
</evidence>
<dbReference type="Gene3D" id="1.10.3720.10">
    <property type="entry name" value="MetI-like"/>
    <property type="match status" value="1"/>
</dbReference>
<evidence type="ECO:0000259" key="8">
    <source>
        <dbReference type="PROSITE" id="PS50928"/>
    </source>
</evidence>
<comment type="caution">
    <text evidence="9">The sequence shown here is derived from an EMBL/GenBank/DDBJ whole genome shotgun (WGS) entry which is preliminary data.</text>
</comment>
<feature type="transmembrane region" description="Helical" evidence="7">
    <location>
        <begin position="303"/>
        <end position="323"/>
    </location>
</feature>
<keyword evidence="2 7" id="KW-0813">Transport</keyword>
<reference evidence="9 10" key="1">
    <citation type="submission" date="2018-02" db="EMBL/GenBank/DDBJ databases">
        <title>Whole genome sequencing of endophytic bacterium.</title>
        <authorList>
            <person name="Eedara R."/>
            <person name="Podile A.R."/>
        </authorList>
    </citation>
    <scope>NUCLEOTIDE SEQUENCE [LARGE SCALE GENOMIC DNA]</scope>
    <source>
        <strain evidence="9 10">RP1T</strain>
    </source>
</reference>
<evidence type="ECO:0000256" key="2">
    <source>
        <dbReference type="ARBA" id="ARBA00022448"/>
    </source>
</evidence>
<sequence>MLAPVLSPTIPESLDLESSSTSLARSGSPARARPRRLSYARKRQLFLILLAAPAILYVLAIAVWPMAQGIFYSFQEYSLVRPAGRRFVGLDNYIALWSDKTARQALINTFVFTIGAVTIEFVFGLGIALLLWRDDLFNRIVLGLLLIPATVTPLVVGLIFKAMLNADYGVLGYFLAEAGISGPRGLLADPLLALPTLIAVDVWEWTPLMALILLAGLKSLPTDILEAAQVDGATSAQRFALIILPLLLPAAFLALVLRMMDAFRVFDIIYVSTSGGPGDATTTLMIHGVKQGLEFFNIGRASAVSNLITACIGVMAVMFIFLVRPARNRNA</sequence>
<evidence type="ECO:0000313" key="10">
    <source>
        <dbReference type="Proteomes" id="UP000237682"/>
    </source>
</evidence>
<dbReference type="GO" id="GO:0055085">
    <property type="term" value="P:transmembrane transport"/>
    <property type="evidence" value="ECO:0007669"/>
    <property type="project" value="InterPro"/>
</dbReference>
<gene>
    <name evidence="9" type="ORF">C5L14_15900</name>
</gene>
<protein>
    <submittedName>
        <fullName evidence="9">Sugar ABC transporter</fullName>
    </submittedName>
</protein>
<dbReference type="InterPro" id="IPR035906">
    <property type="entry name" value="MetI-like_sf"/>
</dbReference>
<keyword evidence="4 7" id="KW-0812">Transmembrane</keyword>
<feature type="transmembrane region" description="Helical" evidence="7">
    <location>
        <begin position="144"/>
        <end position="164"/>
    </location>
</feature>
<dbReference type="PROSITE" id="PS50928">
    <property type="entry name" value="ABC_TM1"/>
    <property type="match status" value="1"/>
</dbReference>
<dbReference type="GO" id="GO:0005886">
    <property type="term" value="C:plasma membrane"/>
    <property type="evidence" value="ECO:0007669"/>
    <property type="project" value="UniProtKB-SubCell"/>
</dbReference>